<comment type="caution">
    <text evidence="13">The sequence shown here is derived from an EMBL/GenBank/DDBJ whole genome shotgun (WGS) entry which is preliminary data.</text>
</comment>
<evidence type="ECO:0000256" key="11">
    <source>
        <dbReference type="ARBA" id="ARBA00082544"/>
    </source>
</evidence>
<dbReference type="Pfam" id="PF00106">
    <property type="entry name" value="adh_short"/>
    <property type="match status" value="1"/>
</dbReference>
<evidence type="ECO:0000256" key="8">
    <source>
        <dbReference type="ARBA" id="ARBA00023136"/>
    </source>
</evidence>
<evidence type="ECO:0000256" key="7">
    <source>
        <dbReference type="ARBA" id="ARBA00023098"/>
    </source>
</evidence>
<protein>
    <recommendedName>
        <fullName evidence="10">Short-chain dehydrogenase/reductase 3</fullName>
    </recommendedName>
    <alternativeName>
        <fullName evidence="11">Retinal short-chain dehydrogenase/reductase 1</fullName>
    </alternativeName>
</protein>
<evidence type="ECO:0000256" key="9">
    <source>
        <dbReference type="ARBA" id="ARBA00059620"/>
    </source>
</evidence>
<dbReference type="PANTHER" id="PTHR24322">
    <property type="entry name" value="PKSB"/>
    <property type="match status" value="1"/>
</dbReference>
<evidence type="ECO:0000256" key="1">
    <source>
        <dbReference type="ARBA" id="ARBA00004141"/>
    </source>
</evidence>
<dbReference type="Gene3D" id="3.40.50.720">
    <property type="entry name" value="NAD(P)-binding Rossmann-like Domain"/>
    <property type="match status" value="1"/>
</dbReference>
<proteinExistence type="inferred from homology"/>
<accession>A0A0G2GHF5</accession>
<evidence type="ECO:0000256" key="4">
    <source>
        <dbReference type="ARBA" id="ARBA00022857"/>
    </source>
</evidence>
<dbReference type="Proteomes" id="UP000034182">
    <property type="component" value="Unassembled WGS sequence"/>
</dbReference>
<evidence type="ECO:0000313" key="14">
    <source>
        <dbReference type="Proteomes" id="UP000034182"/>
    </source>
</evidence>
<evidence type="ECO:0000256" key="10">
    <source>
        <dbReference type="ARBA" id="ARBA00068717"/>
    </source>
</evidence>
<organism evidence="13 14">
    <name type="scientific">Diplodia seriata</name>
    <dbReference type="NCBI Taxonomy" id="420778"/>
    <lineage>
        <taxon>Eukaryota</taxon>
        <taxon>Fungi</taxon>
        <taxon>Dikarya</taxon>
        <taxon>Ascomycota</taxon>
        <taxon>Pezizomycotina</taxon>
        <taxon>Dothideomycetes</taxon>
        <taxon>Dothideomycetes incertae sedis</taxon>
        <taxon>Botryosphaeriales</taxon>
        <taxon>Botryosphaeriaceae</taxon>
        <taxon>Diplodia</taxon>
    </lineage>
</organism>
<evidence type="ECO:0000256" key="5">
    <source>
        <dbReference type="ARBA" id="ARBA00022989"/>
    </source>
</evidence>
<gene>
    <name evidence="13" type="ORF">UCDDS831_g07070</name>
</gene>
<dbReference type="PRINTS" id="PR00080">
    <property type="entry name" value="SDRFAMILY"/>
</dbReference>
<keyword evidence="7" id="KW-0443">Lipid metabolism</keyword>
<keyword evidence="3" id="KW-0812">Transmembrane</keyword>
<reference evidence="13 14" key="1">
    <citation type="submission" date="2015-03" db="EMBL/GenBank/DDBJ databases">
        <authorList>
            <person name="Morales-Cruz A."/>
            <person name="Amrine K.C."/>
            <person name="Cantu D."/>
        </authorList>
    </citation>
    <scope>NUCLEOTIDE SEQUENCE [LARGE SCALE GENOMIC DNA]</scope>
    <source>
        <strain evidence="13">DS831</strain>
    </source>
</reference>
<sequence length="350" mass="37515">MSKPARAIVNLTAPVAGALANPLVTGPLLLLLTRAPDHVKEPIIRHLASLAPLPRIVSSLKWLFALGLAGRLNSWLNSLATNGWSIRSDGHRWSWSNEIAVVTGGCGGIGEVVVNGLIQRGLKVAILDVQPLPTRLEHGICDITDPAAVTQAADQIKSSLGQPSILINNAGIGSSHTILDTTPAQLTKIFGVNLLSHWYTCQAFLPDMIKHDKGHVVTVASMASFVTVPSITDYAVTKSGALAFHEGLTLELRHRHKAPNVHTTVVHPGWTRTALVADHAKDIERHQGPLMTPEYVGNAIVDQIFACRGNQVILPKTFGFLSGIRGLPNWIQEKVRDDVGKAGMGVGSTR</sequence>
<dbReference type="GO" id="GO:0016020">
    <property type="term" value="C:membrane"/>
    <property type="evidence" value="ECO:0007669"/>
    <property type="project" value="UniProtKB-SubCell"/>
</dbReference>
<evidence type="ECO:0000256" key="6">
    <source>
        <dbReference type="ARBA" id="ARBA00023002"/>
    </source>
</evidence>
<dbReference type="FunFam" id="3.40.50.720:FF:000131">
    <property type="entry name" value="Short-chain dehydrogenase/reductase 3"/>
    <property type="match status" value="1"/>
</dbReference>
<keyword evidence="4" id="KW-0521">NADP</keyword>
<dbReference type="SUPFAM" id="SSF51735">
    <property type="entry name" value="NAD(P)-binding Rossmann-fold domains"/>
    <property type="match status" value="1"/>
</dbReference>
<comment type="subcellular location">
    <subcellularLocation>
        <location evidence="1">Membrane</location>
        <topology evidence="1">Multi-pass membrane protein</topology>
    </subcellularLocation>
</comment>
<comment type="similarity">
    <text evidence="2 12">Belongs to the short-chain dehydrogenases/reductases (SDR) family.</text>
</comment>
<comment type="function">
    <text evidence="9">Catalyzes the reduction of all-trans-retinal to all-trans-retinol in the presence of NADPH.</text>
</comment>
<dbReference type="PANTHER" id="PTHR24322:SF736">
    <property type="entry name" value="RETINOL DEHYDROGENASE 10"/>
    <property type="match status" value="1"/>
</dbReference>
<dbReference type="GO" id="GO:0052650">
    <property type="term" value="F:all-trans-retinol dehydrogenase (NADP+) activity"/>
    <property type="evidence" value="ECO:0007669"/>
    <property type="project" value="UniProtKB-ARBA"/>
</dbReference>
<name>A0A0G2GHF5_9PEZI</name>
<evidence type="ECO:0000256" key="2">
    <source>
        <dbReference type="ARBA" id="ARBA00006484"/>
    </source>
</evidence>
<dbReference type="InterPro" id="IPR036291">
    <property type="entry name" value="NAD(P)-bd_dom_sf"/>
</dbReference>
<dbReference type="EMBL" id="LAQI01000169">
    <property type="protein sequence ID" value="KKY16390.1"/>
    <property type="molecule type" value="Genomic_DNA"/>
</dbReference>
<keyword evidence="5" id="KW-1133">Transmembrane helix</keyword>
<keyword evidence="6" id="KW-0560">Oxidoreductase</keyword>
<evidence type="ECO:0000256" key="3">
    <source>
        <dbReference type="ARBA" id="ARBA00022692"/>
    </source>
</evidence>
<evidence type="ECO:0000256" key="12">
    <source>
        <dbReference type="RuleBase" id="RU000363"/>
    </source>
</evidence>
<dbReference type="InterPro" id="IPR002347">
    <property type="entry name" value="SDR_fam"/>
</dbReference>
<dbReference type="PRINTS" id="PR00081">
    <property type="entry name" value="GDHRDH"/>
</dbReference>
<reference evidence="13 14" key="2">
    <citation type="submission" date="2015-05" db="EMBL/GenBank/DDBJ databases">
        <title>Distinctive expansion of gene families associated with plant cell wall degradation and secondary metabolism in the genomes of grapevine trunk pathogens.</title>
        <authorList>
            <person name="Lawrence D.P."/>
            <person name="Travadon R."/>
            <person name="Rolshausen P.E."/>
            <person name="Baumgartner K."/>
        </authorList>
    </citation>
    <scope>NUCLEOTIDE SEQUENCE [LARGE SCALE GENOMIC DNA]</scope>
    <source>
        <strain evidence="13">DS831</strain>
    </source>
</reference>
<dbReference type="AlphaFoldDB" id="A0A0G2GHF5"/>
<evidence type="ECO:0000313" key="13">
    <source>
        <dbReference type="EMBL" id="KKY16390.1"/>
    </source>
</evidence>
<keyword evidence="8" id="KW-0472">Membrane</keyword>